<feature type="domain" description="4Fe-4S ferredoxin-type" evidence="2">
    <location>
        <begin position="418"/>
        <end position="446"/>
    </location>
</feature>
<dbReference type="PANTHER" id="PTHR43312">
    <property type="entry name" value="D-THREO-ALDOSE 1-DEHYDROGENASE"/>
    <property type="match status" value="1"/>
</dbReference>
<feature type="compositionally biased region" description="Basic residues" evidence="1">
    <location>
        <begin position="40"/>
        <end position="49"/>
    </location>
</feature>
<evidence type="ECO:0000313" key="4">
    <source>
        <dbReference type="Proteomes" id="UP000033071"/>
    </source>
</evidence>
<dbReference type="PROSITE" id="PS00198">
    <property type="entry name" value="4FE4S_FER_1"/>
    <property type="match status" value="1"/>
</dbReference>
<dbReference type="InterPro" id="IPR017900">
    <property type="entry name" value="4Fe4S_Fe_S_CS"/>
</dbReference>
<evidence type="ECO:0000259" key="2">
    <source>
        <dbReference type="PROSITE" id="PS51379"/>
    </source>
</evidence>
<dbReference type="InterPro" id="IPR023210">
    <property type="entry name" value="NADP_OxRdtase_dom"/>
</dbReference>
<dbReference type="Pfam" id="PF00248">
    <property type="entry name" value="Aldo_ket_red"/>
    <property type="match status" value="1"/>
</dbReference>
<accession>A0A0E3WP47</accession>
<dbReference type="InterPro" id="IPR017896">
    <property type="entry name" value="4Fe4S_Fe-S-bd"/>
</dbReference>
<feature type="compositionally biased region" description="Basic and acidic residues" evidence="1">
    <location>
        <begin position="50"/>
        <end position="73"/>
    </location>
</feature>
<dbReference type="PATRIC" id="fig|1434113.4.peg.1653"/>
<sequence length="473" mass="54474">MELLPSGRISDGCELHPGLIFKDKEKKRRKRGEKEEKERKNGKRNKKKRKIEEREEKERKKQKEKQKEREQGGKRILYRRMPGNGDRLSILGLGCMRLPVKEGKIDRERAKSQVQYLIDHGVNYIDTAWTYHLGENEPFLGSVLADGYREKVKIATKLPSWTVKSRGEMDRILNSQLERLRTDHIDYYLLHNLTGVLWDKMKDLGVLDFLERAKADGRIINAGFSFHDSVEDFKTIIDAYPWTFCQIQYNFLDEKNQAGTEGLEYAASKGLGIIVMEPLRGGKLTTLMPSEIKTIWEEAEVNHTPAEWALRWVWNHPEITVVLSGMNEESHIEENLRTADEAYPNSMTEKELQLISRVEQKYRTLMNTGCTGCRYCMPCTSGVDIPTCFEVYDNLYLSGNENEGKLMYAAKAGGIIRGDIPGYASRCIQCKECLEKCPQHLNIPELLKIVADKFEGPDLETWKAAAKQTFRVE</sequence>
<dbReference type="EMBL" id="CP009514">
    <property type="protein sequence ID" value="AKB71210.1"/>
    <property type="molecule type" value="Genomic_DNA"/>
</dbReference>
<reference evidence="3 4" key="1">
    <citation type="submission" date="2014-07" db="EMBL/GenBank/DDBJ databases">
        <title>Methanogenic archaea and the global carbon cycle.</title>
        <authorList>
            <person name="Henriksen J.R."/>
            <person name="Luke J."/>
            <person name="Reinhart S."/>
            <person name="Benedict M.N."/>
            <person name="Youngblut N.D."/>
            <person name="Metcalf M.E."/>
            <person name="Whitaker R.J."/>
            <person name="Metcalf W.W."/>
        </authorList>
    </citation>
    <scope>NUCLEOTIDE SEQUENCE [LARGE SCALE GENOMIC DNA]</scope>
    <source>
        <strain evidence="3 4">C16</strain>
    </source>
</reference>
<dbReference type="SUPFAM" id="SSF51430">
    <property type="entry name" value="NAD(P)-linked oxidoreductase"/>
    <property type="match status" value="1"/>
</dbReference>
<dbReference type="AlphaFoldDB" id="A0A0E3WP47"/>
<proteinExistence type="predicted"/>
<feature type="region of interest" description="Disordered" evidence="1">
    <location>
        <begin position="1"/>
        <end position="75"/>
    </location>
</feature>
<organism evidence="3 4">
    <name type="scientific">Methanosarcina mazei C16</name>
    <dbReference type="NCBI Taxonomy" id="1434113"/>
    <lineage>
        <taxon>Archaea</taxon>
        <taxon>Methanobacteriati</taxon>
        <taxon>Methanobacteriota</taxon>
        <taxon>Stenosarchaea group</taxon>
        <taxon>Methanomicrobia</taxon>
        <taxon>Methanosarcinales</taxon>
        <taxon>Methanosarcinaceae</taxon>
        <taxon>Methanosarcina</taxon>
    </lineage>
</organism>
<evidence type="ECO:0000313" key="3">
    <source>
        <dbReference type="EMBL" id="AKB71210.1"/>
    </source>
</evidence>
<gene>
    <name evidence="3" type="ORF">MSMAC_1320</name>
</gene>
<dbReference type="PROSITE" id="PS51379">
    <property type="entry name" value="4FE4S_FER_2"/>
    <property type="match status" value="1"/>
</dbReference>
<dbReference type="Gene3D" id="3.20.20.100">
    <property type="entry name" value="NADP-dependent oxidoreductase domain"/>
    <property type="match status" value="1"/>
</dbReference>
<name>A0A0E3WP47_METMZ</name>
<dbReference type="KEGG" id="mmac:MSMAC_1320"/>
<dbReference type="PANTHER" id="PTHR43312:SF2">
    <property type="entry name" value="OXIDOREDUCTASE"/>
    <property type="match status" value="1"/>
</dbReference>
<dbReference type="SUPFAM" id="SSF46548">
    <property type="entry name" value="alpha-helical ferredoxin"/>
    <property type="match status" value="1"/>
</dbReference>
<dbReference type="InterPro" id="IPR053135">
    <property type="entry name" value="AKR2_Oxidoreductase"/>
</dbReference>
<dbReference type="Pfam" id="PF13187">
    <property type="entry name" value="Fer4_9"/>
    <property type="match status" value="1"/>
</dbReference>
<dbReference type="InterPro" id="IPR036812">
    <property type="entry name" value="NAD(P)_OxRdtase_dom_sf"/>
</dbReference>
<dbReference type="HOGENOM" id="CLU_023205_3_2_2"/>
<dbReference type="GO" id="GO:0016491">
    <property type="term" value="F:oxidoreductase activity"/>
    <property type="evidence" value="ECO:0007669"/>
    <property type="project" value="UniProtKB-ARBA"/>
</dbReference>
<dbReference type="CDD" id="cd19096">
    <property type="entry name" value="AKR_Fe-S_oxidoreductase"/>
    <property type="match status" value="1"/>
</dbReference>
<protein>
    <submittedName>
        <fullName evidence="3">Aldo/keto reductase</fullName>
    </submittedName>
</protein>
<evidence type="ECO:0000256" key="1">
    <source>
        <dbReference type="SAM" id="MobiDB-lite"/>
    </source>
</evidence>
<dbReference type="Proteomes" id="UP000033071">
    <property type="component" value="Chromosome"/>
</dbReference>